<name>A0ABR7SYB8_HELCL</name>
<sequence length="118" mass="13064">MINGGIDNLGLFQFEAKELAAQIFLNDKPGKILGDQLTARLCEEVGELARAVRRFGCHRIGHPDEKPGTTDEVIDEIGDVLFLTARIAELCDVKLSEAAGKVIIKLEQRMRERQKGCT</sequence>
<dbReference type="SUPFAM" id="SSF101386">
    <property type="entry name" value="all-alpha NTP pyrophosphatases"/>
    <property type="match status" value="1"/>
</dbReference>
<dbReference type="Gene3D" id="1.10.287.1080">
    <property type="entry name" value="MazG-like"/>
    <property type="match status" value="1"/>
</dbReference>
<comment type="caution">
    <text evidence="2">The sequence shown here is derived from an EMBL/GenBank/DDBJ whole genome shotgun (WGS) entry which is preliminary data.</text>
</comment>
<protein>
    <recommendedName>
        <fullName evidence="1">NTP pyrophosphohydrolase MazG-like domain-containing protein</fullName>
    </recommendedName>
</protein>
<evidence type="ECO:0000313" key="2">
    <source>
        <dbReference type="EMBL" id="MBC9783524.1"/>
    </source>
</evidence>
<dbReference type="Proteomes" id="UP000617402">
    <property type="component" value="Unassembled WGS sequence"/>
</dbReference>
<organism evidence="2 3">
    <name type="scientific">Heliobacterium chlorum</name>
    <dbReference type="NCBI Taxonomy" id="2698"/>
    <lineage>
        <taxon>Bacteria</taxon>
        <taxon>Bacillati</taxon>
        <taxon>Bacillota</taxon>
        <taxon>Clostridia</taxon>
        <taxon>Eubacteriales</taxon>
        <taxon>Heliobacteriaceae</taxon>
        <taxon>Heliobacterium</taxon>
    </lineage>
</organism>
<accession>A0ABR7SYB8</accession>
<evidence type="ECO:0000313" key="3">
    <source>
        <dbReference type="Proteomes" id="UP000617402"/>
    </source>
</evidence>
<gene>
    <name evidence="2" type="ORF">H1S01_03230</name>
</gene>
<proteinExistence type="predicted"/>
<evidence type="ECO:0000259" key="1">
    <source>
        <dbReference type="Pfam" id="PF03819"/>
    </source>
</evidence>
<feature type="domain" description="NTP pyrophosphohydrolase MazG-like" evidence="1">
    <location>
        <begin position="36"/>
        <end position="111"/>
    </location>
</feature>
<keyword evidence="3" id="KW-1185">Reference proteome</keyword>
<dbReference type="Pfam" id="PF03819">
    <property type="entry name" value="MazG"/>
    <property type="match status" value="1"/>
</dbReference>
<dbReference type="RefSeq" id="WP_188038682.1">
    <property type="nucleotide sequence ID" value="NZ_JACVHF010000002.1"/>
</dbReference>
<dbReference type="InterPro" id="IPR004518">
    <property type="entry name" value="MazG-like_dom"/>
</dbReference>
<dbReference type="EMBL" id="JACVHF010000002">
    <property type="protein sequence ID" value="MBC9783524.1"/>
    <property type="molecule type" value="Genomic_DNA"/>
</dbReference>
<reference evidence="2 3" key="1">
    <citation type="submission" date="2020-07" db="EMBL/GenBank/DDBJ databases">
        <title>Draft whole-genome sequence of Heliobacterium chlorum DSM 3682, type strain.</title>
        <authorList>
            <person name="Kyndt J.A."/>
            <person name="Meyer T.E."/>
            <person name="Imhoff J.F."/>
        </authorList>
    </citation>
    <scope>NUCLEOTIDE SEQUENCE [LARGE SCALE GENOMIC DNA]</scope>
    <source>
        <strain evidence="2 3">DSM 3682</strain>
    </source>
</reference>